<organism evidence="2 3">
    <name type="scientific">Alternaria panax</name>
    <dbReference type="NCBI Taxonomy" id="48097"/>
    <lineage>
        <taxon>Eukaryota</taxon>
        <taxon>Fungi</taxon>
        <taxon>Dikarya</taxon>
        <taxon>Ascomycota</taxon>
        <taxon>Pezizomycotina</taxon>
        <taxon>Dothideomycetes</taxon>
        <taxon>Pleosporomycetidae</taxon>
        <taxon>Pleosporales</taxon>
        <taxon>Pleosporineae</taxon>
        <taxon>Pleosporaceae</taxon>
        <taxon>Alternaria</taxon>
        <taxon>Alternaria sect. Panax</taxon>
    </lineage>
</organism>
<proteinExistence type="predicted"/>
<protein>
    <submittedName>
        <fullName evidence="2">Ribonuclease HI</fullName>
        <ecNumber evidence="2">3.1.26.4</ecNumber>
    </submittedName>
</protein>
<dbReference type="Pfam" id="PF00075">
    <property type="entry name" value="RNase_H"/>
    <property type="match status" value="1"/>
</dbReference>
<sequence length="236" mass="27009">MGRRKPLLARASTLAPTTQETTANLWALAGKRINELSSMASIKDSRSYPFDQNALCESDSAYALVCVTEWYFLWEFKSWKKPQGIKFENLDLIEPILKLLEQRRRHGAQTLFRWVKGYTGDPGNEAADKLAGKGATREYERRYGRLPGKEKRSVFRYAPFGWKEVRHADGSETLERISQKTMDRIANEAKSRAAARKFKAEKYENKRDRGANMVERLALKQTRREAVAALLQSTTG</sequence>
<dbReference type="AlphaFoldDB" id="A0AAD4IB08"/>
<accession>A0AAD4IB08</accession>
<dbReference type="InterPro" id="IPR036397">
    <property type="entry name" value="RNaseH_sf"/>
</dbReference>
<keyword evidence="2" id="KW-0378">Hydrolase</keyword>
<dbReference type="EC" id="3.1.26.4" evidence="2"/>
<evidence type="ECO:0000259" key="1">
    <source>
        <dbReference type="PROSITE" id="PS50879"/>
    </source>
</evidence>
<dbReference type="EMBL" id="JAANER010000004">
    <property type="protein sequence ID" value="KAG9191374.1"/>
    <property type="molecule type" value="Genomic_DNA"/>
</dbReference>
<dbReference type="Proteomes" id="UP001199106">
    <property type="component" value="Unassembled WGS sequence"/>
</dbReference>
<gene>
    <name evidence="2" type="ORF">G6011_09462</name>
</gene>
<dbReference type="Gene3D" id="3.30.420.10">
    <property type="entry name" value="Ribonuclease H-like superfamily/Ribonuclease H"/>
    <property type="match status" value="1"/>
</dbReference>
<dbReference type="SUPFAM" id="SSF53098">
    <property type="entry name" value="Ribonuclease H-like"/>
    <property type="match status" value="1"/>
</dbReference>
<dbReference type="InterPro" id="IPR002156">
    <property type="entry name" value="RNaseH_domain"/>
</dbReference>
<evidence type="ECO:0000313" key="3">
    <source>
        <dbReference type="Proteomes" id="UP001199106"/>
    </source>
</evidence>
<dbReference type="PROSITE" id="PS50879">
    <property type="entry name" value="RNASE_H_1"/>
    <property type="match status" value="1"/>
</dbReference>
<reference evidence="2" key="1">
    <citation type="submission" date="2021-07" db="EMBL/GenBank/DDBJ databases">
        <title>Genome Resource of American Ginseng Black Spot Pathogen Alternaria panax.</title>
        <authorList>
            <person name="Qiu C."/>
            <person name="Wang W."/>
            <person name="Liu Z."/>
        </authorList>
    </citation>
    <scope>NUCLEOTIDE SEQUENCE</scope>
    <source>
        <strain evidence="2">BNCC115425</strain>
    </source>
</reference>
<dbReference type="GO" id="GO:0003676">
    <property type="term" value="F:nucleic acid binding"/>
    <property type="evidence" value="ECO:0007669"/>
    <property type="project" value="InterPro"/>
</dbReference>
<dbReference type="GO" id="GO:0004523">
    <property type="term" value="F:RNA-DNA hybrid ribonuclease activity"/>
    <property type="evidence" value="ECO:0007669"/>
    <property type="project" value="UniProtKB-EC"/>
</dbReference>
<comment type="caution">
    <text evidence="2">The sequence shown here is derived from an EMBL/GenBank/DDBJ whole genome shotgun (WGS) entry which is preliminary data.</text>
</comment>
<feature type="domain" description="RNase H type-1" evidence="1">
    <location>
        <begin position="1"/>
        <end position="136"/>
    </location>
</feature>
<evidence type="ECO:0000313" key="2">
    <source>
        <dbReference type="EMBL" id="KAG9191374.1"/>
    </source>
</evidence>
<name>A0AAD4IB08_9PLEO</name>
<dbReference type="InterPro" id="IPR012337">
    <property type="entry name" value="RNaseH-like_sf"/>
</dbReference>
<keyword evidence="3" id="KW-1185">Reference proteome</keyword>